<dbReference type="InterPro" id="IPR050769">
    <property type="entry name" value="NAT_camello-type"/>
</dbReference>
<evidence type="ECO:0000259" key="2">
    <source>
        <dbReference type="PROSITE" id="PS51186"/>
    </source>
</evidence>
<dbReference type="PANTHER" id="PTHR13947:SF37">
    <property type="entry name" value="LD18367P"/>
    <property type="match status" value="1"/>
</dbReference>
<dbReference type="SUPFAM" id="SSF55729">
    <property type="entry name" value="Acyl-CoA N-acyltransferases (Nat)"/>
    <property type="match status" value="1"/>
</dbReference>
<dbReference type="Gene3D" id="3.40.630.30">
    <property type="match status" value="1"/>
</dbReference>
<dbReference type="AlphaFoldDB" id="A0A6L5G4F4"/>
<protein>
    <submittedName>
        <fullName evidence="3">GNAT family N-acetyltransferase</fullName>
    </submittedName>
</protein>
<comment type="caution">
    <text evidence="3">The sequence shown here is derived from an EMBL/GenBank/DDBJ whole genome shotgun (WGS) entry which is preliminary data.</text>
</comment>
<dbReference type="EMBL" id="WIAO01000002">
    <property type="protein sequence ID" value="MQM24524.1"/>
    <property type="molecule type" value="Genomic_DNA"/>
</dbReference>
<dbReference type="RefSeq" id="WP_153023685.1">
    <property type="nucleotide sequence ID" value="NZ_WIAO01000002.1"/>
</dbReference>
<feature type="domain" description="N-acetyltransferase" evidence="2">
    <location>
        <begin position="4"/>
        <end position="175"/>
    </location>
</feature>
<dbReference type="CDD" id="cd04301">
    <property type="entry name" value="NAT_SF"/>
    <property type="match status" value="1"/>
</dbReference>
<dbReference type="InterPro" id="IPR000182">
    <property type="entry name" value="GNAT_dom"/>
</dbReference>
<proteinExistence type="predicted"/>
<keyword evidence="4" id="KW-1185">Reference proteome</keyword>
<keyword evidence="1 3" id="KW-0808">Transferase</keyword>
<dbReference type="InterPro" id="IPR016181">
    <property type="entry name" value="Acyl_CoA_acyltransferase"/>
</dbReference>
<evidence type="ECO:0000313" key="3">
    <source>
        <dbReference type="EMBL" id="MQM24524.1"/>
    </source>
</evidence>
<organism evidence="3 4">
    <name type="scientific">Glycomyces albidus</name>
    <dbReference type="NCBI Taxonomy" id="2656774"/>
    <lineage>
        <taxon>Bacteria</taxon>
        <taxon>Bacillati</taxon>
        <taxon>Actinomycetota</taxon>
        <taxon>Actinomycetes</taxon>
        <taxon>Glycomycetales</taxon>
        <taxon>Glycomycetaceae</taxon>
        <taxon>Glycomyces</taxon>
    </lineage>
</organism>
<sequence>MAHIDIRRADRPGDLGWIVMAQGAAYAAEYDWDAEYEGLVAQIVADYAAARAGRVPGRDPDREAAWIAEVDGERAGSIALVADGQGGDRTAARLRILFVSREARGLGLGSRLVAQCLDFARAAGYERVVLWTSSHLGAARRIYEANGFTLVGAEPLHRFGHDLVGQDWVLELKPR</sequence>
<evidence type="ECO:0000256" key="1">
    <source>
        <dbReference type="ARBA" id="ARBA00022679"/>
    </source>
</evidence>
<dbReference type="PANTHER" id="PTHR13947">
    <property type="entry name" value="GNAT FAMILY N-ACETYLTRANSFERASE"/>
    <property type="match status" value="1"/>
</dbReference>
<reference evidence="3 4" key="1">
    <citation type="submission" date="2019-10" db="EMBL/GenBank/DDBJ databases">
        <title>Glycomyces albidus sp. nov., a novel actinomycete isolated from rhizosphere soil of wheat (Triticum aestivum L.).</title>
        <authorList>
            <person name="Qian L."/>
        </authorList>
    </citation>
    <scope>NUCLEOTIDE SEQUENCE [LARGE SCALE GENOMIC DNA]</scope>
    <source>
        <strain evidence="3 4">NEAU-7082</strain>
    </source>
</reference>
<dbReference type="GO" id="GO:0008080">
    <property type="term" value="F:N-acetyltransferase activity"/>
    <property type="evidence" value="ECO:0007669"/>
    <property type="project" value="InterPro"/>
</dbReference>
<accession>A0A6L5G4F4</accession>
<dbReference type="PROSITE" id="PS51186">
    <property type="entry name" value="GNAT"/>
    <property type="match status" value="1"/>
</dbReference>
<dbReference type="Pfam" id="PF00583">
    <property type="entry name" value="Acetyltransf_1"/>
    <property type="match status" value="1"/>
</dbReference>
<dbReference type="Proteomes" id="UP000477750">
    <property type="component" value="Unassembled WGS sequence"/>
</dbReference>
<name>A0A6L5G4F4_9ACTN</name>
<gene>
    <name evidence="3" type="ORF">GFD30_02840</name>
</gene>
<evidence type="ECO:0000313" key="4">
    <source>
        <dbReference type="Proteomes" id="UP000477750"/>
    </source>
</evidence>